<evidence type="ECO:0000313" key="2">
    <source>
        <dbReference type="Proteomes" id="UP001154282"/>
    </source>
</evidence>
<protein>
    <submittedName>
        <fullName evidence="1">Uncharacterized protein</fullName>
    </submittedName>
</protein>
<organism evidence="1 2">
    <name type="scientific">Linum tenue</name>
    <dbReference type="NCBI Taxonomy" id="586396"/>
    <lineage>
        <taxon>Eukaryota</taxon>
        <taxon>Viridiplantae</taxon>
        <taxon>Streptophyta</taxon>
        <taxon>Embryophyta</taxon>
        <taxon>Tracheophyta</taxon>
        <taxon>Spermatophyta</taxon>
        <taxon>Magnoliopsida</taxon>
        <taxon>eudicotyledons</taxon>
        <taxon>Gunneridae</taxon>
        <taxon>Pentapetalae</taxon>
        <taxon>rosids</taxon>
        <taxon>fabids</taxon>
        <taxon>Malpighiales</taxon>
        <taxon>Linaceae</taxon>
        <taxon>Linum</taxon>
    </lineage>
</organism>
<accession>A0AAV0P2K1</accession>
<proteinExistence type="predicted"/>
<keyword evidence="2" id="KW-1185">Reference proteome</keyword>
<name>A0AAV0P2K1_9ROSI</name>
<dbReference type="EMBL" id="CAMGYJ010000008">
    <property type="protein sequence ID" value="CAI0465190.1"/>
    <property type="molecule type" value="Genomic_DNA"/>
</dbReference>
<sequence>MFLRGNLVMLVGNMRDWWILTTRIRCGAIFVAMKVLEESFLSSNTLLKMQVLCLNAPRPHKKLKKHA</sequence>
<gene>
    <name evidence="1" type="ORF">LITE_LOCUS36496</name>
</gene>
<evidence type="ECO:0000313" key="1">
    <source>
        <dbReference type="EMBL" id="CAI0465190.1"/>
    </source>
</evidence>
<dbReference type="AlphaFoldDB" id="A0AAV0P2K1"/>
<reference evidence="1" key="1">
    <citation type="submission" date="2022-08" db="EMBL/GenBank/DDBJ databases">
        <authorList>
            <person name="Gutierrez-Valencia J."/>
        </authorList>
    </citation>
    <scope>NUCLEOTIDE SEQUENCE</scope>
</reference>
<comment type="caution">
    <text evidence="1">The sequence shown here is derived from an EMBL/GenBank/DDBJ whole genome shotgun (WGS) entry which is preliminary data.</text>
</comment>
<dbReference type="Proteomes" id="UP001154282">
    <property type="component" value="Unassembled WGS sequence"/>
</dbReference>